<dbReference type="EMBL" id="FNHG01000009">
    <property type="protein sequence ID" value="SDM33290.1"/>
    <property type="molecule type" value="Genomic_DNA"/>
</dbReference>
<protein>
    <submittedName>
        <fullName evidence="3">LytTr DNA-binding domain-containing protein</fullName>
    </submittedName>
</protein>
<keyword evidence="4" id="KW-1185">Reference proteome</keyword>
<organism evidence="3 4">
    <name type="scientific">Maricaulis salignorans</name>
    <dbReference type="NCBI Taxonomy" id="144026"/>
    <lineage>
        <taxon>Bacteria</taxon>
        <taxon>Pseudomonadati</taxon>
        <taxon>Pseudomonadota</taxon>
        <taxon>Alphaproteobacteria</taxon>
        <taxon>Maricaulales</taxon>
        <taxon>Maricaulaceae</taxon>
        <taxon>Maricaulis</taxon>
    </lineage>
</organism>
<dbReference type="InterPro" id="IPR007492">
    <property type="entry name" value="LytTR_DNA-bd_dom"/>
</dbReference>
<dbReference type="AlphaFoldDB" id="A0A1G9SD91"/>
<evidence type="ECO:0000256" key="1">
    <source>
        <dbReference type="SAM" id="Phobius"/>
    </source>
</evidence>
<feature type="transmembrane region" description="Helical" evidence="1">
    <location>
        <begin position="12"/>
        <end position="31"/>
    </location>
</feature>
<dbReference type="RefSeq" id="WP_091769773.1">
    <property type="nucleotide sequence ID" value="NZ_FNHG01000009.1"/>
</dbReference>
<dbReference type="PROSITE" id="PS50930">
    <property type="entry name" value="HTH_LYTTR"/>
    <property type="match status" value="1"/>
</dbReference>
<evidence type="ECO:0000259" key="2">
    <source>
        <dbReference type="PROSITE" id="PS50930"/>
    </source>
</evidence>
<dbReference type="PANTHER" id="PTHR37299:SF1">
    <property type="entry name" value="STAGE 0 SPORULATION PROTEIN A HOMOLOG"/>
    <property type="match status" value="1"/>
</dbReference>
<keyword evidence="1" id="KW-1133">Transmembrane helix</keyword>
<keyword evidence="1" id="KW-0812">Transmembrane</keyword>
<dbReference type="OrthoDB" id="9781059at2"/>
<dbReference type="GO" id="GO:0003677">
    <property type="term" value="F:DNA binding"/>
    <property type="evidence" value="ECO:0007669"/>
    <property type="project" value="UniProtKB-KW"/>
</dbReference>
<dbReference type="GO" id="GO:0000156">
    <property type="term" value="F:phosphorelay response regulator activity"/>
    <property type="evidence" value="ECO:0007669"/>
    <property type="project" value="InterPro"/>
</dbReference>
<accession>A0A1G9SD91</accession>
<dbReference type="Pfam" id="PF04397">
    <property type="entry name" value="LytTR"/>
    <property type="match status" value="1"/>
</dbReference>
<evidence type="ECO:0000313" key="4">
    <source>
        <dbReference type="Proteomes" id="UP000199759"/>
    </source>
</evidence>
<keyword evidence="3" id="KW-0238">DNA-binding</keyword>
<reference evidence="3 4" key="1">
    <citation type="submission" date="2016-10" db="EMBL/GenBank/DDBJ databases">
        <authorList>
            <person name="de Groot N.N."/>
        </authorList>
    </citation>
    <scope>NUCLEOTIDE SEQUENCE [LARGE SCALE GENOMIC DNA]</scope>
    <source>
        <strain evidence="3 4">DSM 16077</strain>
    </source>
</reference>
<keyword evidence="1" id="KW-0472">Membrane</keyword>
<gene>
    <name evidence="3" type="ORF">SAMN04488568_10956</name>
</gene>
<dbReference type="InterPro" id="IPR046947">
    <property type="entry name" value="LytR-like"/>
</dbReference>
<dbReference type="PANTHER" id="PTHR37299">
    <property type="entry name" value="TRANSCRIPTIONAL REGULATOR-RELATED"/>
    <property type="match status" value="1"/>
</dbReference>
<feature type="transmembrane region" description="Helical" evidence="1">
    <location>
        <begin position="280"/>
        <end position="299"/>
    </location>
</feature>
<feature type="transmembrane region" description="Helical" evidence="1">
    <location>
        <begin position="305"/>
        <end position="323"/>
    </location>
</feature>
<feature type="transmembrane region" description="Helical" evidence="1">
    <location>
        <begin position="185"/>
        <end position="205"/>
    </location>
</feature>
<evidence type="ECO:0000313" key="3">
    <source>
        <dbReference type="EMBL" id="SDM33290.1"/>
    </source>
</evidence>
<sequence>MDDEQLIAKKLFERLVEVCIVLLVAIGILALTGQSVTPRVIDSAETVEFRATAPLDSDSAWGEAETLDFADLPDPQTDAWLRWSPARELPRDRPLAIQMGGPFSADVYFNGVLIGSKGVPGYAPHDEQAGQIDGLFAIPSGLIGDEGNRVMLHYSSHHAGYQPAILFQTLSILPYRDDARRPLRYYGPIILVAGALAGLTLLAAHLSRARKYPPGQWLIIALTGLLIAGGAEISRALINYPYDWHQPRQAIQLTGFFVFGASLLRYGLLRWSAPPRWLRLVFWGAVLLAATGVLASSGYDARSAIAIGLLAGAAGLWSVWTGFRTDQSAVLLAIPLVAIAVYSQVAPGDLLDRGAYLLATILFGHALLRHDFVLVPLPVEVAKPKTLAVTETGRTRFLPIEAILFLKAAGNYTEIHSLNNAVTLDGRGLSQVLNHLPETFQRVHRSWAVNLDVVDALHTYEGSRYELSLTVGRQIPVGRKHVQTLRALL</sequence>
<proteinExistence type="predicted"/>
<feature type="transmembrane region" description="Helical" evidence="1">
    <location>
        <begin position="217"/>
        <end position="238"/>
    </location>
</feature>
<dbReference type="Gene3D" id="2.40.50.1020">
    <property type="entry name" value="LytTr DNA-binding domain"/>
    <property type="match status" value="1"/>
</dbReference>
<feature type="domain" description="HTH LytTR-type" evidence="2">
    <location>
        <begin position="387"/>
        <end position="489"/>
    </location>
</feature>
<dbReference type="Proteomes" id="UP000199759">
    <property type="component" value="Unassembled WGS sequence"/>
</dbReference>
<dbReference type="STRING" id="144026.SAMN04488568_10956"/>
<name>A0A1G9SD91_9PROT</name>
<feature type="transmembrane region" description="Helical" evidence="1">
    <location>
        <begin position="330"/>
        <end position="348"/>
    </location>
</feature>
<dbReference type="SMART" id="SM00850">
    <property type="entry name" value="LytTR"/>
    <property type="match status" value="1"/>
</dbReference>